<gene>
    <name evidence="2" type="primary">Dmoj\GI16406</name>
    <name evidence="2" type="ORF">Dmoj_GI16406</name>
</gene>
<dbReference type="PROSITE" id="PS51257">
    <property type="entry name" value="PROKAR_LIPOPROTEIN"/>
    <property type="match status" value="1"/>
</dbReference>
<protein>
    <submittedName>
        <fullName evidence="2">Uncharacterized protein</fullName>
    </submittedName>
</protein>
<name>B4L6P4_DROMO</name>
<keyword evidence="3" id="KW-1185">Reference proteome</keyword>
<proteinExistence type="predicted"/>
<evidence type="ECO:0000313" key="2">
    <source>
        <dbReference type="EMBL" id="EDW06040.1"/>
    </source>
</evidence>
<feature type="chain" id="PRO_5002815461" evidence="1">
    <location>
        <begin position="22"/>
        <end position="76"/>
    </location>
</feature>
<evidence type="ECO:0000256" key="1">
    <source>
        <dbReference type="SAM" id="SignalP"/>
    </source>
</evidence>
<organism evidence="2 3">
    <name type="scientific">Drosophila mojavensis</name>
    <name type="common">Fruit fly</name>
    <dbReference type="NCBI Taxonomy" id="7230"/>
    <lineage>
        <taxon>Eukaryota</taxon>
        <taxon>Metazoa</taxon>
        <taxon>Ecdysozoa</taxon>
        <taxon>Arthropoda</taxon>
        <taxon>Hexapoda</taxon>
        <taxon>Insecta</taxon>
        <taxon>Pterygota</taxon>
        <taxon>Neoptera</taxon>
        <taxon>Endopterygota</taxon>
        <taxon>Diptera</taxon>
        <taxon>Brachycera</taxon>
        <taxon>Muscomorpha</taxon>
        <taxon>Ephydroidea</taxon>
        <taxon>Drosophilidae</taxon>
        <taxon>Drosophila</taxon>
    </lineage>
</organism>
<dbReference type="Proteomes" id="UP000009192">
    <property type="component" value="Unassembled WGS sequence"/>
</dbReference>
<accession>B4L6P4</accession>
<dbReference type="KEGG" id="dmo:Dmoj_GI16406"/>
<reference evidence="2 3" key="1">
    <citation type="journal article" date="2007" name="Nature">
        <title>Evolution of genes and genomes on the Drosophila phylogeny.</title>
        <authorList>
            <consortium name="Drosophila 12 Genomes Consortium"/>
            <person name="Clark A.G."/>
            <person name="Eisen M.B."/>
            <person name="Smith D.R."/>
            <person name="Bergman C.M."/>
            <person name="Oliver B."/>
            <person name="Markow T.A."/>
            <person name="Kaufman T.C."/>
            <person name="Kellis M."/>
            <person name="Gelbart W."/>
            <person name="Iyer V.N."/>
            <person name="Pollard D.A."/>
            <person name="Sackton T.B."/>
            <person name="Larracuente A.M."/>
            <person name="Singh N.D."/>
            <person name="Abad J.P."/>
            <person name="Abt D.N."/>
            <person name="Adryan B."/>
            <person name="Aguade M."/>
            <person name="Akashi H."/>
            <person name="Anderson W.W."/>
            <person name="Aquadro C.F."/>
            <person name="Ardell D.H."/>
            <person name="Arguello R."/>
            <person name="Artieri C.G."/>
            <person name="Barbash D.A."/>
            <person name="Barker D."/>
            <person name="Barsanti P."/>
            <person name="Batterham P."/>
            <person name="Batzoglou S."/>
            <person name="Begun D."/>
            <person name="Bhutkar A."/>
            <person name="Blanco E."/>
            <person name="Bosak S.A."/>
            <person name="Bradley R.K."/>
            <person name="Brand A.D."/>
            <person name="Brent M.R."/>
            <person name="Brooks A.N."/>
            <person name="Brown R.H."/>
            <person name="Butlin R.K."/>
            <person name="Caggese C."/>
            <person name="Calvi B.R."/>
            <person name="Bernardo de Carvalho A."/>
            <person name="Caspi A."/>
            <person name="Castrezana S."/>
            <person name="Celniker S.E."/>
            <person name="Chang J.L."/>
            <person name="Chapple C."/>
            <person name="Chatterji S."/>
            <person name="Chinwalla A."/>
            <person name="Civetta A."/>
            <person name="Clifton S.W."/>
            <person name="Comeron J.M."/>
            <person name="Costello J.C."/>
            <person name="Coyne J.A."/>
            <person name="Daub J."/>
            <person name="David R.G."/>
            <person name="Delcher A.L."/>
            <person name="Delehaunty K."/>
            <person name="Do C.B."/>
            <person name="Ebling H."/>
            <person name="Edwards K."/>
            <person name="Eickbush T."/>
            <person name="Evans J.D."/>
            <person name="Filipski A."/>
            <person name="Findeiss S."/>
            <person name="Freyhult E."/>
            <person name="Fulton L."/>
            <person name="Fulton R."/>
            <person name="Garcia A.C."/>
            <person name="Gardiner A."/>
            <person name="Garfield D.A."/>
            <person name="Garvin B.E."/>
            <person name="Gibson G."/>
            <person name="Gilbert D."/>
            <person name="Gnerre S."/>
            <person name="Godfrey J."/>
            <person name="Good R."/>
            <person name="Gotea V."/>
            <person name="Gravely B."/>
            <person name="Greenberg A.J."/>
            <person name="Griffiths-Jones S."/>
            <person name="Gross S."/>
            <person name="Guigo R."/>
            <person name="Gustafson E.A."/>
            <person name="Haerty W."/>
            <person name="Hahn M.W."/>
            <person name="Halligan D.L."/>
            <person name="Halpern A.L."/>
            <person name="Halter G.M."/>
            <person name="Han M.V."/>
            <person name="Heger A."/>
            <person name="Hillier L."/>
            <person name="Hinrichs A.S."/>
            <person name="Holmes I."/>
            <person name="Hoskins R.A."/>
            <person name="Hubisz M.J."/>
            <person name="Hultmark D."/>
            <person name="Huntley M.A."/>
            <person name="Jaffe D.B."/>
            <person name="Jagadeeshan S."/>
            <person name="Jeck W.R."/>
            <person name="Johnson J."/>
            <person name="Jones C.D."/>
            <person name="Jordan W.C."/>
            <person name="Karpen G.H."/>
            <person name="Kataoka E."/>
            <person name="Keightley P.D."/>
            <person name="Kheradpour P."/>
            <person name="Kirkness E.F."/>
            <person name="Koerich L.B."/>
            <person name="Kristiansen K."/>
            <person name="Kudrna D."/>
            <person name="Kulathinal R.J."/>
            <person name="Kumar S."/>
            <person name="Kwok R."/>
            <person name="Lander E."/>
            <person name="Langley C.H."/>
            <person name="Lapoint R."/>
            <person name="Lazzaro B.P."/>
            <person name="Lee S.J."/>
            <person name="Levesque L."/>
            <person name="Li R."/>
            <person name="Lin C.F."/>
            <person name="Lin M.F."/>
            <person name="Lindblad-Toh K."/>
            <person name="Llopart A."/>
            <person name="Long M."/>
            <person name="Low L."/>
            <person name="Lozovsky E."/>
            <person name="Lu J."/>
            <person name="Luo M."/>
            <person name="Machado C.A."/>
            <person name="Makalowski W."/>
            <person name="Marzo M."/>
            <person name="Matsuda M."/>
            <person name="Matzkin L."/>
            <person name="McAllister B."/>
            <person name="McBride C.S."/>
            <person name="McKernan B."/>
            <person name="McKernan K."/>
            <person name="Mendez-Lago M."/>
            <person name="Minx P."/>
            <person name="Mollenhauer M.U."/>
            <person name="Montooth K."/>
            <person name="Mount S.M."/>
            <person name="Mu X."/>
            <person name="Myers E."/>
            <person name="Negre B."/>
            <person name="Newfeld S."/>
            <person name="Nielsen R."/>
            <person name="Noor M.A."/>
            <person name="O'Grady P."/>
            <person name="Pachter L."/>
            <person name="Papaceit M."/>
            <person name="Parisi M.J."/>
            <person name="Parisi M."/>
            <person name="Parts L."/>
            <person name="Pedersen J.S."/>
            <person name="Pesole G."/>
            <person name="Phillippy A.M."/>
            <person name="Ponting C.P."/>
            <person name="Pop M."/>
            <person name="Porcelli D."/>
            <person name="Powell J.R."/>
            <person name="Prohaska S."/>
            <person name="Pruitt K."/>
            <person name="Puig M."/>
            <person name="Quesneville H."/>
            <person name="Ram K.R."/>
            <person name="Rand D."/>
            <person name="Rasmussen M.D."/>
            <person name="Reed L.K."/>
            <person name="Reenan R."/>
            <person name="Reily A."/>
            <person name="Remington K.A."/>
            <person name="Rieger T.T."/>
            <person name="Ritchie M.G."/>
            <person name="Robin C."/>
            <person name="Rogers Y.H."/>
            <person name="Rohde C."/>
            <person name="Rozas J."/>
            <person name="Rubenfield M.J."/>
            <person name="Ruiz A."/>
            <person name="Russo S."/>
            <person name="Salzberg S.L."/>
            <person name="Sanchez-Gracia A."/>
            <person name="Saranga D.J."/>
            <person name="Sato H."/>
            <person name="Schaeffer S.W."/>
            <person name="Schatz M.C."/>
            <person name="Schlenke T."/>
            <person name="Schwartz R."/>
            <person name="Segarra C."/>
            <person name="Singh R.S."/>
            <person name="Sirot L."/>
            <person name="Sirota M."/>
            <person name="Sisneros N.B."/>
            <person name="Smith C.D."/>
            <person name="Smith T.F."/>
            <person name="Spieth J."/>
            <person name="Stage D.E."/>
            <person name="Stark A."/>
            <person name="Stephan W."/>
            <person name="Strausberg R.L."/>
            <person name="Strempel S."/>
            <person name="Sturgill D."/>
            <person name="Sutton G."/>
            <person name="Sutton G.G."/>
            <person name="Tao W."/>
            <person name="Teichmann S."/>
            <person name="Tobari Y.N."/>
            <person name="Tomimura Y."/>
            <person name="Tsolas J.M."/>
            <person name="Valente V.L."/>
            <person name="Venter E."/>
            <person name="Venter J.C."/>
            <person name="Vicario S."/>
            <person name="Vieira F.G."/>
            <person name="Vilella A.J."/>
            <person name="Villasante A."/>
            <person name="Walenz B."/>
            <person name="Wang J."/>
            <person name="Wasserman M."/>
            <person name="Watts T."/>
            <person name="Wilson D."/>
            <person name="Wilson R.K."/>
            <person name="Wing R.A."/>
            <person name="Wolfner M.F."/>
            <person name="Wong A."/>
            <person name="Wong G.K."/>
            <person name="Wu C.I."/>
            <person name="Wu G."/>
            <person name="Yamamoto D."/>
            <person name="Yang H.P."/>
            <person name="Yang S.P."/>
            <person name="Yorke J.A."/>
            <person name="Yoshida K."/>
            <person name="Zdobnov E."/>
            <person name="Zhang P."/>
            <person name="Zhang Y."/>
            <person name="Zimin A.V."/>
            <person name="Baldwin J."/>
            <person name="Abdouelleil A."/>
            <person name="Abdulkadir J."/>
            <person name="Abebe A."/>
            <person name="Abera B."/>
            <person name="Abreu J."/>
            <person name="Acer S.C."/>
            <person name="Aftuck L."/>
            <person name="Alexander A."/>
            <person name="An P."/>
            <person name="Anderson E."/>
            <person name="Anderson S."/>
            <person name="Arachi H."/>
            <person name="Azer M."/>
            <person name="Bachantsang P."/>
            <person name="Barry A."/>
            <person name="Bayul T."/>
            <person name="Berlin A."/>
            <person name="Bessette D."/>
            <person name="Bloom T."/>
            <person name="Blye J."/>
            <person name="Boguslavskiy L."/>
            <person name="Bonnet C."/>
            <person name="Boukhgalter B."/>
            <person name="Bourzgui I."/>
            <person name="Brown A."/>
            <person name="Cahill P."/>
            <person name="Channer S."/>
            <person name="Cheshatsang Y."/>
            <person name="Chuda L."/>
            <person name="Citroen M."/>
            <person name="Collymore A."/>
            <person name="Cooke P."/>
            <person name="Costello M."/>
            <person name="D'Aco K."/>
            <person name="Daza R."/>
            <person name="De Haan G."/>
            <person name="DeGray S."/>
            <person name="DeMaso C."/>
            <person name="Dhargay N."/>
            <person name="Dooley K."/>
            <person name="Dooley E."/>
            <person name="Doricent M."/>
            <person name="Dorje P."/>
            <person name="Dorjee K."/>
            <person name="Dupes A."/>
            <person name="Elong R."/>
            <person name="Falk J."/>
            <person name="Farina A."/>
            <person name="Faro S."/>
            <person name="Ferguson D."/>
            <person name="Fisher S."/>
            <person name="Foley C.D."/>
            <person name="Franke A."/>
            <person name="Friedrich D."/>
            <person name="Gadbois L."/>
            <person name="Gearin G."/>
            <person name="Gearin C.R."/>
            <person name="Giannoukos G."/>
            <person name="Goode T."/>
            <person name="Graham J."/>
            <person name="Grandbois E."/>
            <person name="Grewal S."/>
            <person name="Gyaltsen K."/>
            <person name="Hafez N."/>
            <person name="Hagos B."/>
            <person name="Hall J."/>
            <person name="Henson C."/>
            <person name="Hollinger A."/>
            <person name="Honan T."/>
            <person name="Huard M.D."/>
            <person name="Hughes L."/>
            <person name="Hurhula B."/>
            <person name="Husby M.E."/>
            <person name="Kamat A."/>
            <person name="Kanga B."/>
            <person name="Kashin S."/>
            <person name="Khazanovich D."/>
            <person name="Kisner P."/>
            <person name="Lance K."/>
            <person name="Lara M."/>
            <person name="Lee W."/>
            <person name="Lennon N."/>
            <person name="Letendre F."/>
            <person name="LeVine R."/>
            <person name="Lipovsky A."/>
            <person name="Liu X."/>
            <person name="Liu J."/>
            <person name="Liu S."/>
            <person name="Lokyitsang T."/>
            <person name="Lokyitsang Y."/>
            <person name="Lubonja R."/>
            <person name="Lui A."/>
            <person name="MacDonald P."/>
            <person name="Magnisalis V."/>
            <person name="Maru K."/>
            <person name="Matthews C."/>
            <person name="McCusker W."/>
            <person name="McDonough S."/>
            <person name="Mehta T."/>
            <person name="Meldrim J."/>
            <person name="Meneus L."/>
            <person name="Mihai O."/>
            <person name="Mihalev A."/>
            <person name="Mihova T."/>
            <person name="Mittelman R."/>
            <person name="Mlenga V."/>
            <person name="Montmayeur A."/>
            <person name="Mulrain L."/>
            <person name="Navidi A."/>
            <person name="Naylor J."/>
            <person name="Negash T."/>
            <person name="Nguyen T."/>
            <person name="Nguyen N."/>
            <person name="Nicol R."/>
            <person name="Norbu C."/>
            <person name="Norbu N."/>
            <person name="Novod N."/>
            <person name="O'Neill B."/>
            <person name="Osman S."/>
            <person name="Markiewicz E."/>
            <person name="Oyono O.L."/>
            <person name="Patti C."/>
            <person name="Phunkhang P."/>
            <person name="Pierre F."/>
            <person name="Priest M."/>
            <person name="Raghuraman S."/>
            <person name="Rege F."/>
            <person name="Reyes R."/>
            <person name="Rise C."/>
            <person name="Rogov P."/>
            <person name="Ross K."/>
            <person name="Ryan E."/>
            <person name="Settipalli S."/>
            <person name="Shea T."/>
            <person name="Sherpa N."/>
            <person name="Shi L."/>
            <person name="Shih D."/>
            <person name="Sparrow T."/>
            <person name="Spaulding J."/>
            <person name="Stalker J."/>
            <person name="Stange-Thomann N."/>
            <person name="Stavropoulos S."/>
            <person name="Stone C."/>
            <person name="Strader C."/>
            <person name="Tesfaye S."/>
            <person name="Thomson T."/>
            <person name="Thoulutsang Y."/>
            <person name="Thoulutsang D."/>
            <person name="Topham K."/>
            <person name="Topping I."/>
            <person name="Tsamla T."/>
            <person name="Vassiliev H."/>
            <person name="Vo A."/>
            <person name="Wangchuk T."/>
            <person name="Wangdi T."/>
            <person name="Weiand M."/>
            <person name="Wilkinson J."/>
            <person name="Wilson A."/>
            <person name="Yadav S."/>
            <person name="Young G."/>
            <person name="Yu Q."/>
            <person name="Zembek L."/>
            <person name="Zhong D."/>
            <person name="Zimmer A."/>
            <person name="Zwirko Z."/>
            <person name="Jaffe D.B."/>
            <person name="Alvarez P."/>
            <person name="Brockman W."/>
            <person name="Butler J."/>
            <person name="Chin C."/>
            <person name="Gnerre S."/>
            <person name="Grabherr M."/>
            <person name="Kleber M."/>
            <person name="Mauceli E."/>
            <person name="MacCallum I."/>
        </authorList>
    </citation>
    <scope>NUCLEOTIDE SEQUENCE [LARGE SCALE GENOMIC DNA]</scope>
    <source>
        <strain evidence="3">Tucson 15081-1352.22</strain>
    </source>
</reference>
<dbReference type="EMBL" id="CH933812">
    <property type="protein sequence ID" value="EDW06040.1"/>
    <property type="molecule type" value="Genomic_DNA"/>
</dbReference>
<dbReference type="HOGENOM" id="CLU_2657075_0_0_1"/>
<feature type="signal peptide" evidence="1">
    <location>
        <begin position="1"/>
        <end position="21"/>
    </location>
</feature>
<keyword evidence="1" id="KW-0732">Signal</keyword>
<evidence type="ECO:0000313" key="3">
    <source>
        <dbReference type="Proteomes" id="UP000009192"/>
    </source>
</evidence>
<dbReference type="InParanoid" id="B4L6P4"/>
<dbReference type="AlphaFoldDB" id="B4L6P4"/>
<dbReference type="OMA" id="TACSMAQ"/>
<sequence length="76" mass="8218">MFNKLIYLLLVCSLLTACSMAQTLEDTSTLAPGAGGNSTRRDLVRNFMNNVQRLIADLIKSLQQLTAAQDGSISIS</sequence>